<accession>A0A7G9GNP9</accession>
<keyword evidence="2" id="KW-1185">Reference proteome</keyword>
<dbReference type="KEGG" id="ehn:H9Q80_00295"/>
<proteinExistence type="predicted"/>
<evidence type="ECO:0000313" key="2">
    <source>
        <dbReference type="Proteomes" id="UP000515856"/>
    </source>
</evidence>
<evidence type="ECO:0000313" key="1">
    <source>
        <dbReference type="EMBL" id="QNM12431.1"/>
    </source>
</evidence>
<gene>
    <name evidence="1" type="ORF">H9Q80_00295</name>
</gene>
<sequence length="130" mass="14654">MATIRVQGLNSFDEDRKLSLNNGDIIIAIANRISISHFMVSSYRGEVKREPYSVRPKSTRSYCCLIDLATGYPAFEEPCSRNTTLKRILSHLAKAPCSNNLYAPDDIIQLKNNEYAVMITPTKEEEHGTD</sequence>
<reference evidence="1 2" key="1">
    <citation type="submission" date="2020-08" db="EMBL/GenBank/DDBJ databases">
        <authorList>
            <person name="Liu C."/>
            <person name="Sun Q."/>
        </authorList>
    </citation>
    <scope>NUCLEOTIDE SEQUENCE [LARGE SCALE GENOMIC DNA]</scope>
    <source>
        <strain evidence="1 2">NSJ-61</strain>
    </source>
</reference>
<dbReference type="RefSeq" id="WP_118667146.1">
    <property type="nucleotide sequence ID" value="NZ_CP060636.1"/>
</dbReference>
<protein>
    <submittedName>
        <fullName evidence="1">Uncharacterized protein</fullName>
    </submittedName>
</protein>
<dbReference type="EMBL" id="CP060636">
    <property type="protein sequence ID" value="QNM12431.1"/>
    <property type="molecule type" value="Genomic_DNA"/>
</dbReference>
<name>A0A7G9GNP9_9FIRM</name>
<dbReference type="AlphaFoldDB" id="A0A7G9GNP9"/>
<organism evidence="1 2">
    <name type="scientific">[Eubacterium] hominis</name>
    <dbReference type="NCBI Taxonomy" id="2764325"/>
    <lineage>
        <taxon>Bacteria</taxon>
        <taxon>Bacillati</taxon>
        <taxon>Bacillota</taxon>
        <taxon>Erysipelotrichia</taxon>
        <taxon>Erysipelotrichales</taxon>
        <taxon>Erysipelotrichaceae</taxon>
        <taxon>Amedibacillus</taxon>
    </lineage>
</organism>
<dbReference type="Proteomes" id="UP000515856">
    <property type="component" value="Chromosome"/>
</dbReference>